<name>A0A6B0YRU3_9CHLR</name>
<dbReference type="InterPro" id="IPR053194">
    <property type="entry name" value="tRNA_methyltr_O"/>
</dbReference>
<keyword evidence="3" id="KW-0862">Zinc</keyword>
<dbReference type="Gene3D" id="3.30.1330.130">
    <property type="match status" value="1"/>
</dbReference>
<keyword evidence="2" id="KW-0863">Zinc-finger</keyword>
<accession>A0A6B0YRU3</accession>
<dbReference type="Pfam" id="PF01258">
    <property type="entry name" value="zf-dskA_traR"/>
    <property type="match status" value="1"/>
</dbReference>
<dbReference type="GO" id="GO:0008270">
    <property type="term" value="F:zinc ion binding"/>
    <property type="evidence" value="ECO:0007669"/>
    <property type="project" value="UniProtKB-KW"/>
</dbReference>
<evidence type="ECO:0000259" key="4">
    <source>
        <dbReference type="Pfam" id="PF01258"/>
    </source>
</evidence>
<sequence>MPTKTLIQAVSPELEKALELASARHKHLCPRQVLGARCAIAAAAMLELEVPRKDKRLLVIVETDGCFVDGVEAAVGVSVGGRTLRVEDYGKIAATFVDVKTERALRVAPQTDVRDRARDYAPEQSRRYFAMLHGYQRMPDRELLSFEWVQLSTPVAAIVSRASARAKCESCGEEIINEREILKNGVKLCRSCARKGYYFVT</sequence>
<dbReference type="InterPro" id="IPR000962">
    <property type="entry name" value="Znf_DskA_TraR"/>
</dbReference>
<evidence type="ECO:0000259" key="5">
    <source>
        <dbReference type="Pfam" id="PF02663"/>
    </source>
</evidence>
<dbReference type="InterPro" id="IPR003814">
    <property type="entry name" value="FmdEsu_dom"/>
</dbReference>
<dbReference type="SUPFAM" id="SSF143555">
    <property type="entry name" value="FwdE-like"/>
    <property type="match status" value="1"/>
</dbReference>
<organism evidence="6">
    <name type="scientific">Caldilineaceae bacterium SB0664_bin_27</name>
    <dbReference type="NCBI Taxonomy" id="2605260"/>
    <lineage>
        <taxon>Bacteria</taxon>
        <taxon>Bacillati</taxon>
        <taxon>Chloroflexota</taxon>
        <taxon>Caldilineae</taxon>
        <taxon>Caldilineales</taxon>
        <taxon>Caldilineaceae</taxon>
    </lineage>
</organism>
<evidence type="ECO:0000256" key="3">
    <source>
        <dbReference type="ARBA" id="ARBA00022833"/>
    </source>
</evidence>
<comment type="caution">
    <text evidence="6">The sequence shown here is derived from an EMBL/GenBank/DDBJ whole genome shotgun (WGS) entry which is preliminary data.</text>
</comment>
<feature type="domain" description="Zinc finger DksA/TraR C4-type" evidence="4">
    <location>
        <begin position="167"/>
        <end position="195"/>
    </location>
</feature>
<keyword evidence="1" id="KW-0479">Metal-binding</keyword>
<dbReference type="EMBL" id="VXRG01000052">
    <property type="protein sequence ID" value="MXY92971.1"/>
    <property type="molecule type" value="Genomic_DNA"/>
</dbReference>
<dbReference type="PANTHER" id="PTHR39418:SF1">
    <property type="entry name" value="DEHYDROGENASE"/>
    <property type="match status" value="1"/>
</dbReference>
<gene>
    <name evidence="6" type="ORF">F4Y42_05920</name>
</gene>
<reference evidence="6" key="1">
    <citation type="submission" date="2019-09" db="EMBL/GenBank/DDBJ databases">
        <title>Characterisation of the sponge microbiome using genome-centric metagenomics.</title>
        <authorList>
            <person name="Engelberts J.P."/>
            <person name="Robbins S.J."/>
            <person name="De Goeij J.M."/>
            <person name="Aranda M."/>
            <person name="Bell S.C."/>
            <person name="Webster N.S."/>
        </authorList>
    </citation>
    <scope>NUCLEOTIDE SEQUENCE</scope>
    <source>
        <strain evidence="6">SB0664_bin_27</strain>
    </source>
</reference>
<proteinExistence type="predicted"/>
<evidence type="ECO:0000313" key="6">
    <source>
        <dbReference type="EMBL" id="MXY92971.1"/>
    </source>
</evidence>
<evidence type="ECO:0000256" key="1">
    <source>
        <dbReference type="ARBA" id="ARBA00022723"/>
    </source>
</evidence>
<feature type="domain" description="Formylmethanofuran dehydrogenase subunit E" evidence="5">
    <location>
        <begin position="25"/>
        <end position="143"/>
    </location>
</feature>
<evidence type="ECO:0000256" key="2">
    <source>
        <dbReference type="ARBA" id="ARBA00022771"/>
    </source>
</evidence>
<protein>
    <submittedName>
        <fullName evidence="6">Formylmethanofuran dehydrogenase</fullName>
    </submittedName>
</protein>
<dbReference type="PANTHER" id="PTHR39418">
    <property type="entry name" value="DEHYDROGENASE-RELATED"/>
    <property type="match status" value="1"/>
</dbReference>
<dbReference type="Pfam" id="PF02663">
    <property type="entry name" value="FmdE"/>
    <property type="match status" value="1"/>
</dbReference>
<dbReference type="AlphaFoldDB" id="A0A6B0YRU3"/>